<dbReference type="Gene3D" id="3.30.70.890">
    <property type="entry name" value="GHMP kinase, C-terminal domain"/>
    <property type="match status" value="1"/>
</dbReference>
<dbReference type="EC" id="2.7.1.39" evidence="3 11"/>
<comment type="subcellular location">
    <subcellularLocation>
        <location evidence="11">Cytoplasm</location>
    </subcellularLocation>
</comment>
<evidence type="ECO:0000313" key="14">
    <source>
        <dbReference type="EMBL" id="BCU69004.1"/>
    </source>
</evidence>
<dbReference type="InterPro" id="IPR020568">
    <property type="entry name" value="Ribosomal_Su5_D2-typ_SF"/>
</dbReference>
<evidence type="ECO:0000259" key="13">
    <source>
        <dbReference type="Pfam" id="PF08544"/>
    </source>
</evidence>
<dbReference type="EMBL" id="AP024597">
    <property type="protein sequence ID" value="BCU69004.1"/>
    <property type="molecule type" value="Genomic_DNA"/>
</dbReference>
<evidence type="ECO:0000313" key="15">
    <source>
        <dbReference type="Proteomes" id="UP000825123"/>
    </source>
</evidence>
<dbReference type="PANTHER" id="PTHR20861:SF1">
    <property type="entry name" value="HOMOSERINE KINASE"/>
    <property type="match status" value="1"/>
</dbReference>
<keyword evidence="7 11" id="KW-0791">Threonine biosynthesis</keyword>
<name>A0A8D5U4A1_9CREN</name>
<proteinExistence type="inferred from homology"/>
<dbReference type="PROSITE" id="PS00627">
    <property type="entry name" value="GHMP_KINASES_ATP"/>
    <property type="match status" value="1"/>
</dbReference>
<feature type="domain" description="GHMP kinase C-terminal" evidence="13">
    <location>
        <begin position="212"/>
        <end position="279"/>
    </location>
</feature>
<evidence type="ECO:0000256" key="9">
    <source>
        <dbReference type="ARBA" id="ARBA00022777"/>
    </source>
</evidence>
<organism evidence="14 15">
    <name type="scientific">Stygiolobus caldivivus</name>
    <dbReference type="NCBI Taxonomy" id="2824673"/>
    <lineage>
        <taxon>Archaea</taxon>
        <taxon>Thermoproteota</taxon>
        <taxon>Thermoprotei</taxon>
        <taxon>Sulfolobales</taxon>
        <taxon>Sulfolobaceae</taxon>
        <taxon>Stygiolobus</taxon>
    </lineage>
</organism>
<dbReference type="InterPro" id="IPR000870">
    <property type="entry name" value="Homoserine_kinase"/>
</dbReference>
<dbReference type="Proteomes" id="UP000825123">
    <property type="component" value="Chromosome"/>
</dbReference>
<dbReference type="GO" id="GO:0005524">
    <property type="term" value="F:ATP binding"/>
    <property type="evidence" value="ECO:0007669"/>
    <property type="project" value="UniProtKB-UniRule"/>
</dbReference>
<reference evidence="14 15" key="1">
    <citation type="submission" date="2021-04" db="EMBL/GenBank/DDBJ databases">
        <title>Complete genome sequence of Stygiolobus sp. KN-1.</title>
        <authorList>
            <person name="Nakamura K."/>
            <person name="Sakai H."/>
            <person name="Kurosawa N."/>
        </authorList>
    </citation>
    <scope>NUCLEOTIDE SEQUENCE [LARGE SCALE GENOMIC DNA]</scope>
    <source>
        <strain evidence="14 15">KN-1</strain>
    </source>
</reference>
<evidence type="ECO:0000256" key="1">
    <source>
        <dbReference type="ARBA" id="ARBA00005015"/>
    </source>
</evidence>
<feature type="binding site" evidence="11">
    <location>
        <begin position="88"/>
        <end position="98"/>
    </location>
    <ligand>
        <name>ATP</name>
        <dbReference type="ChEBI" id="CHEBI:30616"/>
    </ligand>
</feature>
<dbReference type="Gene3D" id="3.30.230.10">
    <property type="match status" value="1"/>
</dbReference>
<comment type="catalytic activity">
    <reaction evidence="11">
        <text>L-homoserine + ATP = O-phospho-L-homoserine + ADP + H(+)</text>
        <dbReference type="Rhea" id="RHEA:13985"/>
        <dbReference type="ChEBI" id="CHEBI:15378"/>
        <dbReference type="ChEBI" id="CHEBI:30616"/>
        <dbReference type="ChEBI" id="CHEBI:57476"/>
        <dbReference type="ChEBI" id="CHEBI:57590"/>
        <dbReference type="ChEBI" id="CHEBI:456216"/>
        <dbReference type="EC" id="2.7.1.39"/>
    </reaction>
</comment>
<dbReference type="HAMAP" id="MF_00384">
    <property type="entry name" value="Homoser_kinase"/>
    <property type="match status" value="1"/>
</dbReference>
<dbReference type="InterPro" id="IPR006203">
    <property type="entry name" value="GHMP_knse_ATP-bd_CS"/>
</dbReference>
<dbReference type="InterPro" id="IPR006204">
    <property type="entry name" value="GHMP_kinase_N_dom"/>
</dbReference>
<keyword evidence="6 11" id="KW-0808">Transferase</keyword>
<accession>A0A8D5U4A1</accession>
<evidence type="ECO:0000256" key="4">
    <source>
        <dbReference type="ARBA" id="ARBA00017858"/>
    </source>
</evidence>
<dbReference type="KEGG" id="csty:KN1_03010"/>
<keyword evidence="8 11" id="KW-0547">Nucleotide-binding</keyword>
<sequence>MSEKIIAKAFSSSANLGAGFDILAMAHDAFYDSVEITSQPSSSLQVYVEGEGVPNIPEQNSASFALIKLLEEFNIKAKLKVKVNKGIPPGLGMGSSGASSSAAVVAANELFKLELSNDDLVKFSMLGEIAASGSPHPDNVAASVVGGVVAVVSSEPVRVVQIPVNLPFSLILFIPKVNIEAKTKKAREMVPKHVELQKLVKNSRYLSSLLIGLIKGDRELVRTGLNDDIVEKAREPLFPYYSKLKEVALNHNAIGACVSGAGPTIAVFVDEKSDKAQIIKDGLKICESYGYECSVKEAKIARGAWIEGRN</sequence>
<feature type="domain" description="GHMP kinase N-terminal" evidence="12">
    <location>
        <begin position="65"/>
        <end position="147"/>
    </location>
</feature>
<dbReference type="InterPro" id="IPR013750">
    <property type="entry name" value="GHMP_kinase_C_dom"/>
</dbReference>
<protein>
    <recommendedName>
        <fullName evidence="4 11">Homoserine kinase</fullName>
        <shortName evidence="11">HK</shortName>
        <shortName evidence="11">HSK</shortName>
        <ecNumber evidence="3 11">2.7.1.39</ecNumber>
    </recommendedName>
</protein>
<dbReference type="PANTHER" id="PTHR20861">
    <property type="entry name" value="HOMOSERINE/4-DIPHOSPHOCYTIDYL-2-C-METHYL-D-ERYTHRITOL KINASE"/>
    <property type="match status" value="1"/>
</dbReference>
<comment type="pathway">
    <text evidence="1 11">Amino-acid biosynthesis; L-threonine biosynthesis; L-threonine from L-aspartate: step 4/5.</text>
</comment>
<keyword evidence="15" id="KW-1185">Reference proteome</keyword>
<evidence type="ECO:0000256" key="8">
    <source>
        <dbReference type="ARBA" id="ARBA00022741"/>
    </source>
</evidence>
<keyword evidence="10 11" id="KW-0067">ATP-binding</keyword>
<keyword evidence="5 11" id="KW-0028">Amino-acid biosynthesis</keyword>
<keyword evidence="9 11" id="KW-0418">Kinase</keyword>
<evidence type="ECO:0000259" key="12">
    <source>
        <dbReference type="Pfam" id="PF00288"/>
    </source>
</evidence>
<dbReference type="SUPFAM" id="SSF54211">
    <property type="entry name" value="Ribosomal protein S5 domain 2-like"/>
    <property type="match status" value="1"/>
</dbReference>
<dbReference type="SUPFAM" id="SSF55060">
    <property type="entry name" value="GHMP Kinase, C-terminal domain"/>
    <property type="match status" value="1"/>
</dbReference>
<evidence type="ECO:0000256" key="6">
    <source>
        <dbReference type="ARBA" id="ARBA00022679"/>
    </source>
</evidence>
<dbReference type="RefSeq" id="WP_221289034.1">
    <property type="nucleotide sequence ID" value="NZ_AP024597.1"/>
</dbReference>
<dbReference type="UniPathway" id="UPA00050">
    <property type="reaction ID" value="UER00064"/>
</dbReference>
<dbReference type="InterPro" id="IPR014721">
    <property type="entry name" value="Ribsml_uS5_D2-typ_fold_subgr"/>
</dbReference>
<dbReference type="GO" id="GO:0004413">
    <property type="term" value="F:homoserine kinase activity"/>
    <property type="evidence" value="ECO:0007669"/>
    <property type="project" value="UniProtKB-UniRule"/>
</dbReference>
<dbReference type="GO" id="GO:0009088">
    <property type="term" value="P:threonine biosynthetic process"/>
    <property type="evidence" value="ECO:0007669"/>
    <property type="project" value="UniProtKB-UniRule"/>
</dbReference>
<comment type="similarity">
    <text evidence="2 11">Belongs to the GHMP kinase family. Homoserine kinase subfamily.</text>
</comment>
<dbReference type="Pfam" id="PF00288">
    <property type="entry name" value="GHMP_kinases_N"/>
    <property type="match status" value="1"/>
</dbReference>
<keyword evidence="11" id="KW-0963">Cytoplasm</keyword>
<evidence type="ECO:0000256" key="7">
    <source>
        <dbReference type="ARBA" id="ARBA00022697"/>
    </source>
</evidence>
<evidence type="ECO:0000256" key="3">
    <source>
        <dbReference type="ARBA" id="ARBA00012078"/>
    </source>
</evidence>
<evidence type="ECO:0000256" key="10">
    <source>
        <dbReference type="ARBA" id="ARBA00022840"/>
    </source>
</evidence>
<dbReference type="InterPro" id="IPR036554">
    <property type="entry name" value="GHMP_kinase_C_sf"/>
</dbReference>
<evidence type="ECO:0000256" key="11">
    <source>
        <dbReference type="HAMAP-Rule" id="MF_00384"/>
    </source>
</evidence>
<gene>
    <name evidence="11" type="primary">thrB</name>
    <name evidence="14" type="ORF">KN1_03010</name>
</gene>
<dbReference type="NCBIfam" id="NF002288">
    <property type="entry name" value="PRK01212.1-4"/>
    <property type="match status" value="1"/>
</dbReference>
<evidence type="ECO:0000256" key="5">
    <source>
        <dbReference type="ARBA" id="ARBA00022605"/>
    </source>
</evidence>
<dbReference type="PIRSF" id="PIRSF000676">
    <property type="entry name" value="Homoser_kin"/>
    <property type="match status" value="1"/>
</dbReference>
<comment type="function">
    <text evidence="11">Catalyzes the ATP-dependent phosphorylation of L-homoserine to L-homoserine phosphate.</text>
</comment>
<dbReference type="AlphaFoldDB" id="A0A8D5U4A1"/>
<dbReference type="Pfam" id="PF08544">
    <property type="entry name" value="GHMP_kinases_C"/>
    <property type="match status" value="1"/>
</dbReference>
<dbReference type="NCBIfam" id="TIGR00191">
    <property type="entry name" value="thrB"/>
    <property type="match status" value="1"/>
</dbReference>
<dbReference type="GeneID" id="66162053"/>
<dbReference type="PRINTS" id="PR00958">
    <property type="entry name" value="HOMSERKINASE"/>
</dbReference>
<evidence type="ECO:0000256" key="2">
    <source>
        <dbReference type="ARBA" id="ARBA00007370"/>
    </source>
</evidence>
<dbReference type="GO" id="GO:0005737">
    <property type="term" value="C:cytoplasm"/>
    <property type="evidence" value="ECO:0007669"/>
    <property type="project" value="UniProtKB-SubCell"/>
</dbReference>